<name>A0A7R8ZWC2_9CRUS</name>
<reference evidence="12" key="1">
    <citation type="submission" date="2020-11" db="EMBL/GenBank/DDBJ databases">
        <authorList>
            <person name="Tran Van P."/>
        </authorList>
    </citation>
    <scope>NUCLEOTIDE SEQUENCE</scope>
</reference>
<evidence type="ECO:0000256" key="3">
    <source>
        <dbReference type="ARBA" id="ARBA00008911"/>
    </source>
</evidence>
<dbReference type="InterPro" id="IPR013785">
    <property type="entry name" value="Aldolase_TIM"/>
</dbReference>
<dbReference type="AlphaFoldDB" id="A0A7R8ZWC2"/>
<keyword evidence="5 11" id="KW-0808">Transferase</keyword>
<evidence type="ECO:0000256" key="7">
    <source>
        <dbReference type="ARBA" id="ARBA00022840"/>
    </source>
</evidence>
<dbReference type="GO" id="GO:0009073">
    <property type="term" value="P:aromatic amino acid family biosynthetic process"/>
    <property type="evidence" value="ECO:0007669"/>
    <property type="project" value="UniProtKB-KW"/>
</dbReference>
<dbReference type="EC" id="2.5.1.54" evidence="11"/>
<keyword evidence="10" id="KW-0170">Cobalt</keyword>
<dbReference type="GO" id="GO:0005524">
    <property type="term" value="F:ATP binding"/>
    <property type="evidence" value="ECO:0007669"/>
    <property type="project" value="UniProtKB-KW"/>
</dbReference>
<keyword evidence="4" id="KW-0436">Ligase</keyword>
<dbReference type="GO" id="GO:0004359">
    <property type="term" value="F:glutaminase activity"/>
    <property type="evidence" value="ECO:0007669"/>
    <property type="project" value="InterPro"/>
</dbReference>
<dbReference type="NCBIfam" id="NF010588">
    <property type="entry name" value="PRK13981.1"/>
    <property type="match status" value="1"/>
</dbReference>
<dbReference type="Gene3D" id="3.20.20.70">
    <property type="entry name" value="Aldolase class I"/>
    <property type="match status" value="1"/>
</dbReference>
<keyword evidence="11" id="KW-0057">Aromatic amino acid biosynthesis</keyword>
<dbReference type="UniPathway" id="UPA00053">
    <property type="reaction ID" value="UER00084"/>
</dbReference>
<dbReference type="GO" id="GO:0009423">
    <property type="term" value="P:chorismate biosynthetic process"/>
    <property type="evidence" value="ECO:0007669"/>
    <property type="project" value="UniProtKB-UniPathway"/>
</dbReference>
<organism evidence="12">
    <name type="scientific">Cyprideis torosa</name>
    <dbReference type="NCBI Taxonomy" id="163714"/>
    <lineage>
        <taxon>Eukaryota</taxon>
        <taxon>Metazoa</taxon>
        <taxon>Ecdysozoa</taxon>
        <taxon>Arthropoda</taxon>
        <taxon>Crustacea</taxon>
        <taxon>Oligostraca</taxon>
        <taxon>Ostracoda</taxon>
        <taxon>Podocopa</taxon>
        <taxon>Podocopida</taxon>
        <taxon>Cytherocopina</taxon>
        <taxon>Cytheroidea</taxon>
        <taxon>Cytherideidae</taxon>
        <taxon>Cyprideis</taxon>
    </lineage>
</organism>
<dbReference type="InterPro" id="IPR003010">
    <property type="entry name" value="C-N_Hydrolase"/>
</dbReference>
<feature type="binding site" evidence="10">
    <location>
        <position position="77"/>
    </location>
    <ligand>
        <name>phosphoenolpyruvate</name>
        <dbReference type="ChEBI" id="CHEBI:58702"/>
    </ligand>
</feature>
<dbReference type="GO" id="GO:0003849">
    <property type="term" value="F:3-deoxy-7-phosphoheptulonate synthase activity"/>
    <property type="evidence" value="ECO:0007669"/>
    <property type="project" value="UniProtKB-EC"/>
</dbReference>
<keyword evidence="8" id="KW-0520">NAD</keyword>
<feature type="binding site" evidence="10">
    <location>
        <position position="46"/>
    </location>
    <ligand>
        <name>phosphoenolpyruvate</name>
        <dbReference type="ChEBI" id="CHEBI:58702"/>
    </ligand>
</feature>
<dbReference type="InterPro" id="IPR003694">
    <property type="entry name" value="NAD_synthase"/>
</dbReference>
<proteinExistence type="inferred from homology"/>
<dbReference type="PANTHER" id="PTHR21337:SF0">
    <property type="entry name" value="PHOSPHO-2-DEHYDRO-3-DEOXYHEPTONATE ALDOLASE"/>
    <property type="match status" value="1"/>
</dbReference>
<dbReference type="GO" id="GO:0003952">
    <property type="term" value="F:NAD+ synthase (glutamine-hydrolyzing) activity"/>
    <property type="evidence" value="ECO:0007669"/>
    <property type="project" value="InterPro"/>
</dbReference>
<keyword evidence="7" id="KW-0067">ATP-binding</keyword>
<evidence type="ECO:0000256" key="5">
    <source>
        <dbReference type="ARBA" id="ARBA00022679"/>
    </source>
</evidence>
<sequence length="576" mass="63325">MTRVDSTTGDWYDTSAHFLWIGARTQQTDGAQIEFARGINNPIGMKVPPELDADTLIKLIDKLNPENEAGRLSLIARMGAGQVEEKLSPLVRRVKEEGRNVVWICDPMHGNIEKSASGYKTRNFKNILGEVRGFFNVHRNEGTHPGGVHFEMTGENVTECVGGADDITDEDLSNRYHTACDPRLNANQALELAFLVADELKTLNDVSKHLADKGAEILIVANASPFEVEKEGRRLHETQKRVQETGLPLIYVNQVGGQDDLVFDGNSFALDKKGNITQQLPAFEESVISFGNTITPPLSLEEKLYKAVTLGLKDYVQKNGFNGILIGLSGGIDSALSAVIAVDAIGAENVHCVMMPSPYTSQDSLDDAAECAKFLNVKLDTIPISDGMTALDTMLENHADKSSGSTTFENIQSRLRGMALMALSNESGKMVLSTGNKSEMAVGYATLYGDMCGGYNAIKDLYKGQVYALSKWRNTQGLVIPERIITKAPSAELKPDQTDQDTLPPYDILDDILECLIEKEMAVEDVPHDQETVLKVFKMLNNAEYKRYQAAPGAKVSAKAFGRDRRYPMTNGYLRF</sequence>
<dbReference type="InterPro" id="IPR036526">
    <property type="entry name" value="C-N_Hydrolase_sf"/>
</dbReference>
<comment type="catalytic activity">
    <reaction evidence="9 11">
        <text>D-erythrose 4-phosphate + phosphoenolpyruvate + H2O = 7-phospho-2-dehydro-3-deoxy-D-arabino-heptonate + phosphate</text>
        <dbReference type="Rhea" id="RHEA:14717"/>
        <dbReference type="ChEBI" id="CHEBI:15377"/>
        <dbReference type="ChEBI" id="CHEBI:16897"/>
        <dbReference type="ChEBI" id="CHEBI:43474"/>
        <dbReference type="ChEBI" id="CHEBI:58394"/>
        <dbReference type="ChEBI" id="CHEBI:58702"/>
        <dbReference type="EC" id="2.5.1.54"/>
    </reaction>
</comment>
<evidence type="ECO:0000256" key="11">
    <source>
        <dbReference type="RuleBase" id="RU363071"/>
    </source>
</evidence>
<dbReference type="InterPro" id="IPR002480">
    <property type="entry name" value="DAHP_synth_2"/>
</dbReference>
<evidence type="ECO:0000256" key="8">
    <source>
        <dbReference type="ARBA" id="ARBA00023027"/>
    </source>
</evidence>
<dbReference type="GO" id="GO:0008652">
    <property type="term" value="P:amino acid biosynthetic process"/>
    <property type="evidence" value="ECO:0007669"/>
    <property type="project" value="UniProtKB-KW"/>
</dbReference>
<evidence type="ECO:0000256" key="6">
    <source>
        <dbReference type="ARBA" id="ARBA00022741"/>
    </source>
</evidence>
<dbReference type="NCBIfam" id="TIGR00552">
    <property type="entry name" value="nadE"/>
    <property type="match status" value="1"/>
</dbReference>
<evidence type="ECO:0000256" key="4">
    <source>
        <dbReference type="ARBA" id="ARBA00022598"/>
    </source>
</evidence>
<evidence type="ECO:0000256" key="1">
    <source>
        <dbReference type="ARBA" id="ARBA00004688"/>
    </source>
</evidence>
<keyword evidence="6" id="KW-0547">Nucleotide-binding</keyword>
<comment type="pathway">
    <text evidence="2">Cofactor biosynthesis; NAD(+) biosynthesis.</text>
</comment>
<feature type="binding site" evidence="10">
    <location>
        <position position="151"/>
    </location>
    <ligand>
        <name>Mn(2+)</name>
        <dbReference type="ChEBI" id="CHEBI:29035"/>
    </ligand>
</feature>
<keyword evidence="10" id="KW-0104">Cadmium</keyword>
<evidence type="ECO:0000256" key="9">
    <source>
        <dbReference type="ARBA" id="ARBA00047508"/>
    </source>
</evidence>
<evidence type="ECO:0000256" key="10">
    <source>
        <dbReference type="PIRSR" id="PIRSR602480-1"/>
    </source>
</evidence>
<comment type="similarity">
    <text evidence="3 11">Belongs to the class-II DAHP synthase family.</text>
</comment>
<dbReference type="PANTHER" id="PTHR21337">
    <property type="entry name" value="PHOSPHO-2-DEHYDRO-3-DEOXYHEPTONATE ALDOLASE 1, 2"/>
    <property type="match status" value="1"/>
</dbReference>
<dbReference type="EMBL" id="OB668406">
    <property type="protein sequence ID" value="CAD7234341.1"/>
    <property type="molecule type" value="Genomic_DNA"/>
</dbReference>
<feature type="binding site" evidence="10">
    <location>
        <position position="181"/>
    </location>
    <ligand>
        <name>Mn(2+)</name>
        <dbReference type="ChEBI" id="CHEBI:29035"/>
    </ligand>
</feature>
<comment type="pathway">
    <text evidence="1 11">Metabolic intermediate biosynthesis; chorismate biosynthesis; chorismate from D-erythrose 4-phosphate and phosphoenolpyruvate: step 1/7.</text>
</comment>
<dbReference type="SUPFAM" id="SSF56317">
    <property type="entry name" value="Carbon-nitrogen hydrolase"/>
    <property type="match status" value="1"/>
</dbReference>
<dbReference type="SUPFAM" id="SSF51569">
    <property type="entry name" value="Aldolase"/>
    <property type="match status" value="1"/>
</dbReference>
<dbReference type="Pfam" id="PF02540">
    <property type="entry name" value="NAD_synthase"/>
    <property type="match status" value="1"/>
</dbReference>
<dbReference type="FunFam" id="3.40.50.620:FF:000106">
    <property type="entry name" value="Glutamine-dependent NAD(+) synthetase"/>
    <property type="match status" value="1"/>
</dbReference>
<dbReference type="SUPFAM" id="SSF52402">
    <property type="entry name" value="Adenine nucleotide alpha hydrolases-like"/>
    <property type="match status" value="1"/>
</dbReference>
<accession>A0A7R8ZWC2</accession>
<keyword evidence="10" id="KW-0464">Manganese</keyword>
<protein>
    <recommendedName>
        <fullName evidence="11">Phospho-2-dehydro-3-deoxyheptonate aldolase</fullName>
        <ecNumber evidence="11">2.5.1.54</ecNumber>
    </recommendedName>
</protein>
<gene>
    <name evidence="12" type="ORF">CTOB1V02_LOCUS12157</name>
</gene>
<dbReference type="CDD" id="cd00553">
    <property type="entry name" value="NAD_synthase"/>
    <property type="match status" value="1"/>
</dbReference>
<dbReference type="GO" id="GO:0009435">
    <property type="term" value="P:NAD+ biosynthetic process"/>
    <property type="evidence" value="ECO:0007669"/>
    <property type="project" value="UniProtKB-UniPathway"/>
</dbReference>
<dbReference type="Pfam" id="PF01474">
    <property type="entry name" value="DAHP_synth_2"/>
    <property type="match status" value="1"/>
</dbReference>
<comment type="cofactor">
    <cofactor evidence="10">
        <name>Mn(2+)</name>
        <dbReference type="ChEBI" id="CHEBI:29035"/>
    </cofactor>
    <cofactor evidence="10">
        <name>Co(2+)</name>
        <dbReference type="ChEBI" id="CHEBI:48828"/>
    </cofactor>
    <cofactor evidence="10">
        <name>Cd(2+)</name>
        <dbReference type="ChEBI" id="CHEBI:48775"/>
    </cofactor>
    <text evidence="10">Binds 1 divalent cation per subunit. The enzyme is active with manganese, cobalt or cadmium ions.</text>
</comment>
<dbReference type="Gene3D" id="3.40.50.620">
    <property type="entry name" value="HUPs"/>
    <property type="match status" value="1"/>
</dbReference>
<dbReference type="InterPro" id="IPR014729">
    <property type="entry name" value="Rossmann-like_a/b/a_fold"/>
</dbReference>
<dbReference type="OrthoDB" id="10266307at2759"/>
<feature type="binding site" evidence="10">
    <location>
        <position position="109"/>
    </location>
    <ligand>
        <name>Mn(2+)</name>
        <dbReference type="ChEBI" id="CHEBI:29035"/>
    </ligand>
</feature>
<evidence type="ECO:0000313" key="12">
    <source>
        <dbReference type="EMBL" id="CAD7234341.1"/>
    </source>
</evidence>
<evidence type="ECO:0000256" key="2">
    <source>
        <dbReference type="ARBA" id="ARBA00004790"/>
    </source>
</evidence>
<keyword evidence="11" id="KW-0028">Amino-acid biosynthesis</keyword>
<dbReference type="Pfam" id="PF00795">
    <property type="entry name" value="CN_hydrolase"/>
    <property type="match status" value="1"/>
</dbReference>
<dbReference type="UniPathway" id="UPA00253"/>
<dbReference type="Gene3D" id="3.60.110.10">
    <property type="entry name" value="Carbon-nitrogen hydrolase"/>
    <property type="match status" value="1"/>
</dbReference>
<dbReference type="GO" id="GO:0005737">
    <property type="term" value="C:cytoplasm"/>
    <property type="evidence" value="ECO:0007669"/>
    <property type="project" value="InterPro"/>
</dbReference>
<dbReference type="InterPro" id="IPR022310">
    <property type="entry name" value="NAD/GMP_synthase"/>
</dbReference>